<dbReference type="EMBL" id="CP124756">
    <property type="protein sequence ID" value="WGZ92403.1"/>
    <property type="molecule type" value="Genomic_DNA"/>
</dbReference>
<dbReference type="Pfam" id="PF14520">
    <property type="entry name" value="HHH_5"/>
    <property type="match status" value="1"/>
</dbReference>
<keyword evidence="1" id="KW-0175">Coiled coil</keyword>
<feature type="coiled-coil region" evidence="1">
    <location>
        <begin position="128"/>
        <end position="155"/>
    </location>
</feature>
<feature type="coiled-coil region" evidence="1">
    <location>
        <begin position="31"/>
        <end position="65"/>
    </location>
</feature>
<feature type="transmembrane region" description="Helical" evidence="2">
    <location>
        <begin position="6"/>
        <end position="27"/>
    </location>
</feature>
<evidence type="ECO:0000313" key="3">
    <source>
        <dbReference type="EMBL" id="WGZ92403.1"/>
    </source>
</evidence>
<accession>A0AA95KM84</accession>
<dbReference type="KEGG" id="tput:QJT81_10950"/>
<evidence type="ECO:0000256" key="2">
    <source>
        <dbReference type="SAM" id="Phobius"/>
    </source>
</evidence>
<protein>
    <submittedName>
        <fullName evidence="3">Helix-hairpin-helix domain-containing protein</fullName>
    </submittedName>
</protein>
<organism evidence="3">
    <name type="scientific">Candidatus Thiothrix putei</name>
    <dbReference type="NCBI Taxonomy" id="3080811"/>
    <lineage>
        <taxon>Bacteria</taxon>
        <taxon>Pseudomonadati</taxon>
        <taxon>Pseudomonadota</taxon>
        <taxon>Gammaproteobacteria</taxon>
        <taxon>Thiotrichales</taxon>
        <taxon>Thiotrichaceae</taxon>
        <taxon>Thiothrix</taxon>
    </lineage>
</organism>
<dbReference type="AlphaFoldDB" id="A0AA95KM84"/>
<gene>
    <name evidence="3" type="ORF">QJT81_10950</name>
</gene>
<name>A0AA95KM84_9GAMM</name>
<dbReference type="Proteomes" id="UP001301326">
    <property type="component" value="Chromosome"/>
</dbReference>
<keyword evidence="2" id="KW-1133">Transmembrane helix</keyword>
<keyword evidence="2" id="KW-0472">Membrane</keyword>
<proteinExistence type="predicted"/>
<keyword evidence="2" id="KW-0812">Transmembrane</keyword>
<sequence length="181" mass="19564">MSKLVGVFILGILVGWLVEWIFVRLFVPNPKKKLETALQTSRKENDTLQKQNRELQAELSTAKAKLVASPAQTLTNTAEPIAVPISTAIPVTSTPVVETTVADDLTKLNGIGPKLAEAMQASGIKRYAQLAELTIDDLNEKLASSNIRYSKASAESWAKQATLAAAGDWDGLKTYQNALKA</sequence>
<evidence type="ECO:0000256" key="1">
    <source>
        <dbReference type="SAM" id="Coils"/>
    </source>
</evidence>
<dbReference type="Gene3D" id="1.10.150.20">
    <property type="entry name" value="5' to 3' exonuclease, C-terminal subdomain"/>
    <property type="match status" value="1"/>
</dbReference>
<reference evidence="3" key="2">
    <citation type="submission" date="2023-04" db="EMBL/GenBank/DDBJ databases">
        <authorList>
            <person name="Beletskiy A.V."/>
            <person name="Mardanov A.V."/>
            <person name="Ravin N.V."/>
        </authorList>
    </citation>
    <scope>NUCLEOTIDE SEQUENCE</scope>
    <source>
        <strain evidence="3">GKL-02</strain>
    </source>
</reference>
<reference evidence="3" key="1">
    <citation type="journal article" date="2023" name="Int. J. Mol. Sci.">
        <title>Metagenomics Revealed a New Genus 'Candidatus Thiocaldithrix dubininis' gen. nov., sp. nov. and a New Species 'Candidatus Thiothrix putei' sp. nov. in the Family Thiotrichaceae, Some Members of Which Have Traits of Both Na+- and H+-Motive Energetics.</title>
        <authorList>
            <person name="Ravin N.V."/>
            <person name="Muntyan M.S."/>
            <person name="Smolyakov D.D."/>
            <person name="Rudenko T.S."/>
            <person name="Beletsky A.V."/>
            <person name="Mardanov A.V."/>
            <person name="Grabovich M.Y."/>
        </authorList>
    </citation>
    <scope>NUCLEOTIDE SEQUENCE</scope>
    <source>
        <strain evidence="3">GKL-02</strain>
    </source>
</reference>